<feature type="transmembrane region" description="Helical" evidence="5">
    <location>
        <begin position="266"/>
        <end position="287"/>
    </location>
</feature>
<feature type="transmembrane region" description="Helical" evidence="5">
    <location>
        <begin position="175"/>
        <end position="193"/>
    </location>
</feature>
<evidence type="ECO:0000256" key="5">
    <source>
        <dbReference type="SAM" id="Phobius"/>
    </source>
</evidence>
<reference evidence="7 8" key="1">
    <citation type="submission" date="2019-02" db="EMBL/GenBank/DDBJ databases">
        <title>Sequencing the genomes of 1000 actinobacteria strains.</title>
        <authorList>
            <person name="Klenk H.-P."/>
        </authorList>
    </citation>
    <scope>NUCLEOTIDE SEQUENCE [LARGE SCALE GENOMIC DNA]</scope>
    <source>
        <strain evidence="7 8">DSM 16932</strain>
    </source>
</reference>
<sequence length="432" mass="43686">MPRNPYVDVLRIPGAAAFSASGGLARLPMSMVGIGTVLMIQAYTGSYAVAGRVSAVLVIAQALGSPQVARFVDRAGQRRVLLPMLAVTTAGLLGLVTAAAAGAPEPVLWPLAMVAGATSGSYGSYVRARWTHALVGDPHRLHAAFSFESAVDELVFIVGPVLATVLATAVIPPAALLLAAVTGGVGGLVFLSLRGTEPPVRAHLEGAAHDDGAGLARSRVRPPGPRSALFVPGMPALALVFLAMGTIFGAVDVATVAFSTEHERRALAGVVLAAFALGSLVSGLAYGAMHWTSRLSTRFAIGTVVLAAGVSLFFTVRSLPVLALVMCVTGFAIAPTVINGNAMVQALVPPQRLTEGLAWVGTSIGAGASAGSWLAGARIDAAGSHGGFLVAMVAGWVCVVLAVAALPTLRRQQGRAGLAVEQVPDPGTPAGA</sequence>
<keyword evidence="3 5" id="KW-1133">Transmembrane helix</keyword>
<evidence type="ECO:0000256" key="2">
    <source>
        <dbReference type="ARBA" id="ARBA00022692"/>
    </source>
</evidence>
<evidence type="ECO:0000256" key="1">
    <source>
        <dbReference type="ARBA" id="ARBA00004651"/>
    </source>
</evidence>
<name>A0A4Q7M7W4_9MICO</name>
<dbReference type="AlphaFoldDB" id="A0A4Q7M7W4"/>
<keyword evidence="8" id="KW-1185">Reference proteome</keyword>
<evidence type="ECO:0000259" key="6">
    <source>
        <dbReference type="PROSITE" id="PS50850"/>
    </source>
</evidence>
<feature type="transmembrane region" description="Helical" evidence="5">
    <location>
        <begin position="227"/>
        <end position="251"/>
    </location>
</feature>
<dbReference type="Gene3D" id="1.20.1250.20">
    <property type="entry name" value="MFS general substrate transporter like domains"/>
    <property type="match status" value="1"/>
</dbReference>
<dbReference type="Proteomes" id="UP000293852">
    <property type="component" value="Unassembled WGS sequence"/>
</dbReference>
<dbReference type="PROSITE" id="PS50850">
    <property type="entry name" value="MFS"/>
    <property type="match status" value="1"/>
</dbReference>
<dbReference type="PANTHER" id="PTHR23542:SF1">
    <property type="entry name" value="MAJOR FACILITATOR SUPERFAMILY (MFS) PROFILE DOMAIN-CONTAINING PROTEIN"/>
    <property type="match status" value="1"/>
</dbReference>
<dbReference type="GO" id="GO:0005886">
    <property type="term" value="C:plasma membrane"/>
    <property type="evidence" value="ECO:0007669"/>
    <property type="project" value="UniProtKB-SubCell"/>
</dbReference>
<feature type="transmembrane region" description="Helical" evidence="5">
    <location>
        <begin position="387"/>
        <end position="406"/>
    </location>
</feature>
<feature type="domain" description="Major facilitator superfamily (MFS) profile" evidence="6">
    <location>
        <begin position="233"/>
        <end position="432"/>
    </location>
</feature>
<feature type="transmembrane region" description="Helical" evidence="5">
    <location>
        <begin position="299"/>
        <end position="316"/>
    </location>
</feature>
<dbReference type="PANTHER" id="PTHR23542">
    <property type="match status" value="1"/>
</dbReference>
<dbReference type="OrthoDB" id="9180256at2"/>
<evidence type="ECO:0000256" key="4">
    <source>
        <dbReference type="ARBA" id="ARBA00023136"/>
    </source>
</evidence>
<dbReference type="EMBL" id="SGWX01000001">
    <property type="protein sequence ID" value="RZS62778.1"/>
    <property type="molecule type" value="Genomic_DNA"/>
</dbReference>
<evidence type="ECO:0000313" key="7">
    <source>
        <dbReference type="EMBL" id="RZS62778.1"/>
    </source>
</evidence>
<keyword evidence="4 5" id="KW-0472">Membrane</keyword>
<dbReference type="SUPFAM" id="SSF103473">
    <property type="entry name" value="MFS general substrate transporter"/>
    <property type="match status" value="1"/>
</dbReference>
<gene>
    <name evidence="7" type="ORF">EV386_3126</name>
</gene>
<dbReference type="Pfam" id="PF07690">
    <property type="entry name" value="MFS_1"/>
    <property type="match status" value="1"/>
</dbReference>
<feature type="transmembrane region" description="Helical" evidence="5">
    <location>
        <begin position="356"/>
        <end position="375"/>
    </location>
</feature>
<organism evidence="7 8">
    <name type="scientific">Xylanimonas ulmi</name>
    <dbReference type="NCBI Taxonomy" id="228973"/>
    <lineage>
        <taxon>Bacteria</taxon>
        <taxon>Bacillati</taxon>
        <taxon>Actinomycetota</taxon>
        <taxon>Actinomycetes</taxon>
        <taxon>Micrococcales</taxon>
        <taxon>Promicromonosporaceae</taxon>
        <taxon>Xylanimonas</taxon>
    </lineage>
</organism>
<keyword evidence="2 5" id="KW-0812">Transmembrane</keyword>
<comment type="caution">
    <text evidence="7">The sequence shown here is derived from an EMBL/GenBank/DDBJ whole genome shotgun (WGS) entry which is preliminary data.</text>
</comment>
<accession>A0A4Q7M7W4</accession>
<dbReference type="InterPro" id="IPR036259">
    <property type="entry name" value="MFS_trans_sf"/>
</dbReference>
<dbReference type="RefSeq" id="WP_130416229.1">
    <property type="nucleotide sequence ID" value="NZ_SGWX01000001.1"/>
</dbReference>
<proteinExistence type="predicted"/>
<feature type="transmembrane region" description="Helical" evidence="5">
    <location>
        <begin position="322"/>
        <end position="344"/>
    </location>
</feature>
<dbReference type="InterPro" id="IPR011701">
    <property type="entry name" value="MFS"/>
</dbReference>
<dbReference type="InterPro" id="IPR020846">
    <property type="entry name" value="MFS_dom"/>
</dbReference>
<evidence type="ECO:0000313" key="8">
    <source>
        <dbReference type="Proteomes" id="UP000293852"/>
    </source>
</evidence>
<evidence type="ECO:0000256" key="3">
    <source>
        <dbReference type="ARBA" id="ARBA00022989"/>
    </source>
</evidence>
<protein>
    <submittedName>
        <fullName evidence="7">Putative MFS family arabinose efflux permease</fullName>
    </submittedName>
</protein>
<comment type="subcellular location">
    <subcellularLocation>
        <location evidence="1">Cell membrane</location>
        <topology evidence="1">Multi-pass membrane protein</topology>
    </subcellularLocation>
</comment>
<dbReference type="GO" id="GO:0022857">
    <property type="term" value="F:transmembrane transporter activity"/>
    <property type="evidence" value="ECO:0007669"/>
    <property type="project" value="InterPro"/>
</dbReference>
<feature type="transmembrane region" description="Helical" evidence="5">
    <location>
        <begin position="80"/>
        <end position="101"/>
    </location>
</feature>